<dbReference type="RefSeq" id="WP_270042481.1">
    <property type="nucleotide sequence ID" value="NZ_JAPDOD010000023.1"/>
</dbReference>
<comment type="caution">
    <text evidence="1">The sequence shown here is derived from an EMBL/GenBank/DDBJ whole genome shotgun (WGS) entry which is preliminary data.</text>
</comment>
<keyword evidence="2" id="KW-1185">Reference proteome</keyword>
<dbReference type="AlphaFoldDB" id="A0A9X3MV69"/>
<sequence length="67" mass="7346">MTSAAPLHVIPHRLGTWHVQREGEEEPLSEHGSETEAELAATRDAGGADVFVHDRYERVHIAGCADE</sequence>
<evidence type="ECO:0000313" key="2">
    <source>
        <dbReference type="Proteomes" id="UP001149140"/>
    </source>
</evidence>
<organism evidence="1 2">
    <name type="scientific">Solirubrobacter ginsenosidimutans</name>
    <dbReference type="NCBI Taxonomy" id="490573"/>
    <lineage>
        <taxon>Bacteria</taxon>
        <taxon>Bacillati</taxon>
        <taxon>Actinomycetota</taxon>
        <taxon>Thermoleophilia</taxon>
        <taxon>Solirubrobacterales</taxon>
        <taxon>Solirubrobacteraceae</taxon>
        <taxon>Solirubrobacter</taxon>
    </lineage>
</organism>
<proteinExistence type="predicted"/>
<name>A0A9X3MV69_9ACTN</name>
<protein>
    <submittedName>
        <fullName evidence="1">DUF2188 domain-containing protein</fullName>
    </submittedName>
</protein>
<dbReference type="Proteomes" id="UP001149140">
    <property type="component" value="Unassembled WGS sequence"/>
</dbReference>
<reference evidence="1" key="1">
    <citation type="submission" date="2022-10" db="EMBL/GenBank/DDBJ databases">
        <title>The WGS of Solirubrobacter ginsenosidimutans DSM 21036.</title>
        <authorList>
            <person name="Jiang Z."/>
        </authorList>
    </citation>
    <scope>NUCLEOTIDE SEQUENCE</scope>
    <source>
        <strain evidence="1">DSM 21036</strain>
    </source>
</reference>
<evidence type="ECO:0000313" key="1">
    <source>
        <dbReference type="EMBL" id="MDA0163239.1"/>
    </source>
</evidence>
<dbReference type="Pfam" id="PF09954">
    <property type="entry name" value="DUF2188"/>
    <property type="match status" value="1"/>
</dbReference>
<gene>
    <name evidence="1" type="ORF">OM076_23395</name>
</gene>
<accession>A0A9X3MV69</accession>
<dbReference type="EMBL" id="JAPDOD010000023">
    <property type="protein sequence ID" value="MDA0163239.1"/>
    <property type="molecule type" value="Genomic_DNA"/>
</dbReference>
<dbReference type="InterPro" id="IPR018691">
    <property type="entry name" value="DUF2188"/>
</dbReference>